<dbReference type="InterPro" id="IPR051813">
    <property type="entry name" value="HepT_RNase_toxin"/>
</dbReference>
<name>A0ABS7BJ48_9SPHN</name>
<proteinExistence type="predicted"/>
<evidence type="ECO:0000256" key="5">
    <source>
        <dbReference type="ARBA" id="ARBA00022801"/>
    </source>
</evidence>
<keyword evidence="4" id="KW-0547">Nucleotide-binding</keyword>
<gene>
    <name evidence="6" type="ORF">KZ820_02740</name>
</gene>
<dbReference type="PANTHER" id="PTHR34139">
    <property type="entry name" value="UPF0331 PROTEIN MJ0127"/>
    <property type="match status" value="1"/>
</dbReference>
<dbReference type="Pfam" id="PF01934">
    <property type="entry name" value="HepT-like"/>
    <property type="match status" value="1"/>
</dbReference>
<dbReference type="Proteomes" id="UP000759103">
    <property type="component" value="Unassembled WGS sequence"/>
</dbReference>
<dbReference type="RefSeq" id="WP_219747154.1">
    <property type="nucleotide sequence ID" value="NZ_JAHXZN010000001.1"/>
</dbReference>
<dbReference type="EMBL" id="JAHXZN010000001">
    <property type="protein sequence ID" value="MBW6529641.1"/>
    <property type="molecule type" value="Genomic_DNA"/>
</dbReference>
<keyword evidence="5" id="KW-0378">Hydrolase</keyword>
<keyword evidence="3" id="KW-0540">Nuclease</keyword>
<reference evidence="6 7" key="1">
    <citation type="submission" date="2021-07" db="EMBL/GenBank/DDBJ databases">
        <title>Sphingomonas sp.</title>
        <authorList>
            <person name="Feng G."/>
            <person name="Li J."/>
            <person name="Pan M."/>
        </authorList>
    </citation>
    <scope>NUCLEOTIDE SEQUENCE [LARGE SCALE GENOMIC DNA]</scope>
    <source>
        <strain evidence="6 7">RRHST34</strain>
    </source>
</reference>
<accession>A0ABS7BJ48</accession>
<keyword evidence="2" id="KW-1277">Toxin-antitoxin system</keyword>
<evidence type="ECO:0000256" key="1">
    <source>
        <dbReference type="ARBA" id="ARBA00022553"/>
    </source>
</evidence>
<evidence type="ECO:0000313" key="6">
    <source>
        <dbReference type="EMBL" id="MBW6529641.1"/>
    </source>
</evidence>
<organism evidence="6 7">
    <name type="scientific">Sphingomonas citri</name>
    <dbReference type="NCBI Taxonomy" id="2862499"/>
    <lineage>
        <taxon>Bacteria</taxon>
        <taxon>Pseudomonadati</taxon>
        <taxon>Pseudomonadota</taxon>
        <taxon>Alphaproteobacteria</taxon>
        <taxon>Sphingomonadales</taxon>
        <taxon>Sphingomonadaceae</taxon>
        <taxon>Sphingomonas</taxon>
    </lineage>
</organism>
<evidence type="ECO:0000256" key="4">
    <source>
        <dbReference type="ARBA" id="ARBA00022741"/>
    </source>
</evidence>
<keyword evidence="7" id="KW-1185">Reference proteome</keyword>
<evidence type="ECO:0000256" key="3">
    <source>
        <dbReference type="ARBA" id="ARBA00022722"/>
    </source>
</evidence>
<evidence type="ECO:0000313" key="7">
    <source>
        <dbReference type="Proteomes" id="UP000759103"/>
    </source>
</evidence>
<sequence>MSTRDAARRLRDVVDNAARIEAYVTGLDLAAFAADRKTIDACERCLERIAEAVVKLGPEQFATVAPDVPFERVRGLGNVLRHAYDDIDLTILFGLVRNEVPALRQAALRALEG</sequence>
<dbReference type="InterPro" id="IPR008201">
    <property type="entry name" value="HepT-like"/>
</dbReference>
<evidence type="ECO:0000256" key="2">
    <source>
        <dbReference type="ARBA" id="ARBA00022649"/>
    </source>
</evidence>
<dbReference type="PANTHER" id="PTHR34139:SF1">
    <property type="entry name" value="RNASE MJ1380-RELATED"/>
    <property type="match status" value="1"/>
</dbReference>
<comment type="caution">
    <text evidence="6">The sequence shown here is derived from an EMBL/GenBank/DDBJ whole genome shotgun (WGS) entry which is preliminary data.</text>
</comment>
<keyword evidence="1" id="KW-0597">Phosphoprotein</keyword>
<protein>
    <submittedName>
        <fullName evidence="6">DUF86 domain-containing protein</fullName>
    </submittedName>
</protein>